<evidence type="ECO:0000313" key="1">
    <source>
        <dbReference type="EMBL" id="PKU75824.1"/>
    </source>
</evidence>
<gene>
    <name evidence="1" type="ORF">MA16_Dca023821</name>
</gene>
<accession>A0A2I0WJI8</accession>
<reference evidence="1 2" key="1">
    <citation type="journal article" date="2016" name="Sci. Rep.">
        <title>The Dendrobium catenatum Lindl. genome sequence provides insights into polysaccharide synthase, floral development and adaptive evolution.</title>
        <authorList>
            <person name="Zhang G.Q."/>
            <person name="Xu Q."/>
            <person name="Bian C."/>
            <person name="Tsai W.C."/>
            <person name="Yeh C.M."/>
            <person name="Liu K.W."/>
            <person name="Yoshida K."/>
            <person name="Zhang L.S."/>
            <person name="Chang S.B."/>
            <person name="Chen F."/>
            <person name="Shi Y."/>
            <person name="Su Y.Y."/>
            <person name="Zhang Y.Q."/>
            <person name="Chen L.J."/>
            <person name="Yin Y."/>
            <person name="Lin M."/>
            <person name="Huang H."/>
            <person name="Deng H."/>
            <person name="Wang Z.W."/>
            <person name="Zhu S.L."/>
            <person name="Zhao X."/>
            <person name="Deng C."/>
            <person name="Niu S.C."/>
            <person name="Huang J."/>
            <person name="Wang M."/>
            <person name="Liu G.H."/>
            <person name="Yang H.J."/>
            <person name="Xiao X.J."/>
            <person name="Hsiao Y.Y."/>
            <person name="Wu W.L."/>
            <person name="Chen Y.Y."/>
            <person name="Mitsuda N."/>
            <person name="Ohme-Takagi M."/>
            <person name="Luo Y.B."/>
            <person name="Van de Peer Y."/>
            <person name="Liu Z.J."/>
        </authorList>
    </citation>
    <scope>NUCLEOTIDE SEQUENCE [LARGE SCALE GENOMIC DNA]</scope>
    <source>
        <tissue evidence="1">The whole plant</tissue>
    </source>
</reference>
<keyword evidence="2" id="KW-1185">Reference proteome</keyword>
<dbReference type="AlphaFoldDB" id="A0A2I0WJI8"/>
<sequence>MAGNVNSHVLGVSSLAINEAMVREDLNPMVNPVLGTVGCEVVTKALTEDSAVSVKENVVCAGSSECKEAIGIILDNASMNSNAEGATSPPSTTPSPYY</sequence>
<proteinExistence type="predicted"/>
<dbReference type="EMBL" id="KZ502566">
    <property type="protein sequence ID" value="PKU75824.1"/>
    <property type="molecule type" value="Genomic_DNA"/>
</dbReference>
<name>A0A2I0WJI8_9ASPA</name>
<organism evidence="1 2">
    <name type="scientific">Dendrobium catenatum</name>
    <dbReference type="NCBI Taxonomy" id="906689"/>
    <lineage>
        <taxon>Eukaryota</taxon>
        <taxon>Viridiplantae</taxon>
        <taxon>Streptophyta</taxon>
        <taxon>Embryophyta</taxon>
        <taxon>Tracheophyta</taxon>
        <taxon>Spermatophyta</taxon>
        <taxon>Magnoliopsida</taxon>
        <taxon>Liliopsida</taxon>
        <taxon>Asparagales</taxon>
        <taxon>Orchidaceae</taxon>
        <taxon>Epidendroideae</taxon>
        <taxon>Malaxideae</taxon>
        <taxon>Dendrobiinae</taxon>
        <taxon>Dendrobium</taxon>
    </lineage>
</organism>
<protein>
    <submittedName>
        <fullName evidence="1">Uncharacterized protein</fullName>
    </submittedName>
</protein>
<reference evidence="1 2" key="2">
    <citation type="journal article" date="2017" name="Nature">
        <title>The Apostasia genome and the evolution of orchids.</title>
        <authorList>
            <person name="Zhang G.Q."/>
            <person name="Liu K.W."/>
            <person name="Li Z."/>
            <person name="Lohaus R."/>
            <person name="Hsiao Y.Y."/>
            <person name="Niu S.C."/>
            <person name="Wang J.Y."/>
            <person name="Lin Y.C."/>
            <person name="Xu Q."/>
            <person name="Chen L.J."/>
            <person name="Yoshida K."/>
            <person name="Fujiwara S."/>
            <person name="Wang Z.W."/>
            <person name="Zhang Y.Q."/>
            <person name="Mitsuda N."/>
            <person name="Wang M."/>
            <person name="Liu G.H."/>
            <person name="Pecoraro L."/>
            <person name="Huang H.X."/>
            <person name="Xiao X.J."/>
            <person name="Lin M."/>
            <person name="Wu X.Y."/>
            <person name="Wu W.L."/>
            <person name="Chen Y.Y."/>
            <person name="Chang S.B."/>
            <person name="Sakamoto S."/>
            <person name="Ohme-Takagi M."/>
            <person name="Yagi M."/>
            <person name="Zeng S.J."/>
            <person name="Shen C.Y."/>
            <person name="Yeh C.M."/>
            <person name="Luo Y.B."/>
            <person name="Tsai W.C."/>
            <person name="Van de Peer Y."/>
            <person name="Liu Z.J."/>
        </authorList>
    </citation>
    <scope>NUCLEOTIDE SEQUENCE [LARGE SCALE GENOMIC DNA]</scope>
    <source>
        <tissue evidence="1">The whole plant</tissue>
    </source>
</reference>
<evidence type="ECO:0000313" key="2">
    <source>
        <dbReference type="Proteomes" id="UP000233837"/>
    </source>
</evidence>
<dbReference type="Proteomes" id="UP000233837">
    <property type="component" value="Unassembled WGS sequence"/>
</dbReference>